<protein>
    <submittedName>
        <fullName evidence="1">Uncharacterized protein</fullName>
    </submittedName>
</protein>
<dbReference type="KEGG" id="mgik:GO620_010360"/>
<proteinExistence type="predicted"/>
<dbReference type="RefSeq" id="WP_157525216.1">
    <property type="nucleotide sequence ID" value="NZ_CP066775.1"/>
</dbReference>
<keyword evidence="2" id="KW-1185">Reference proteome</keyword>
<name>A0A6I4INH0_9SPHI</name>
<reference evidence="1 2" key="1">
    <citation type="submission" date="2020-12" db="EMBL/GenBank/DDBJ databases">
        <title>HMF7856_wgs.fasta genome submission.</title>
        <authorList>
            <person name="Kang H."/>
            <person name="Kim H."/>
            <person name="Joh K."/>
        </authorList>
    </citation>
    <scope>NUCLEOTIDE SEQUENCE [LARGE SCALE GENOMIC DNA]</scope>
    <source>
        <strain evidence="1 2">HMF7856</strain>
    </source>
</reference>
<gene>
    <name evidence="1" type="ORF">GO620_010360</name>
</gene>
<dbReference type="AlphaFoldDB" id="A0A6I4INH0"/>
<accession>A0A6I4INH0</accession>
<dbReference type="Proteomes" id="UP000429232">
    <property type="component" value="Chromosome"/>
</dbReference>
<evidence type="ECO:0000313" key="2">
    <source>
        <dbReference type="Proteomes" id="UP000429232"/>
    </source>
</evidence>
<evidence type="ECO:0000313" key="1">
    <source>
        <dbReference type="EMBL" id="QQL48585.1"/>
    </source>
</evidence>
<organism evidence="1 2">
    <name type="scientific">Mucilaginibacter ginkgonis</name>
    <dbReference type="NCBI Taxonomy" id="2682091"/>
    <lineage>
        <taxon>Bacteria</taxon>
        <taxon>Pseudomonadati</taxon>
        <taxon>Bacteroidota</taxon>
        <taxon>Sphingobacteriia</taxon>
        <taxon>Sphingobacteriales</taxon>
        <taxon>Sphingobacteriaceae</taxon>
        <taxon>Mucilaginibacter</taxon>
    </lineage>
</organism>
<sequence>MNPKQITNKQIAAISIICGLLGGAALITSSRLSHNGFFMIAVCVAIMQLAFIVSLTRINTEVSFKKWIIIGTLTFTIMNLVMYFYAVIFNLDVSILSFVGYLWRFAFMVGCGAVSSAVLGLFLLGRKPATLQVS</sequence>
<dbReference type="EMBL" id="CP066775">
    <property type="protein sequence ID" value="QQL48585.1"/>
    <property type="molecule type" value="Genomic_DNA"/>
</dbReference>